<dbReference type="Proteomes" id="UP001632038">
    <property type="component" value="Unassembled WGS sequence"/>
</dbReference>
<feature type="region of interest" description="Disordered" evidence="1">
    <location>
        <begin position="1"/>
        <end position="40"/>
    </location>
</feature>
<feature type="compositionally biased region" description="Low complexity" evidence="1">
    <location>
        <begin position="189"/>
        <end position="199"/>
    </location>
</feature>
<sequence length="211" mass="23038">MVMAPKLENPNNNSGLNSKPPVDEDVISKKIPTSSGPIERRIGQIQFSTSVPSQLEPQLRKLVYCDKPEFGEVSSDEMDENGSNNIHGEEKPEEEEGWIGGMFDFSGEGKIHRMLKLGLSIDEDAGGDDVDMPVLEGVDADADGSKMEEWEDIIDNLVVFLMEPHASTSELLAEKEQTSKGNKRKRMSKSTSGTSTPSKDSVKVLPSGTRG</sequence>
<protein>
    <submittedName>
        <fullName evidence="2">Uncharacterized protein</fullName>
    </submittedName>
</protein>
<accession>A0ABD3D949</accession>
<dbReference type="AlphaFoldDB" id="A0ABD3D949"/>
<feature type="region of interest" description="Disordered" evidence="1">
    <location>
        <begin position="169"/>
        <end position="211"/>
    </location>
</feature>
<keyword evidence="3" id="KW-1185">Reference proteome</keyword>
<evidence type="ECO:0000256" key="1">
    <source>
        <dbReference type="SAM" id="MobiDB-lite"/>
    </source>
</evidence>
<gene>
    <name evidence="2" type="ORF">CASFOL_017903</name>
</gene>
<name>A0ABD3D949_9LAMI</name>
<feature type="region of interest" description="Disordered" evidence="1">
    <location>
        <begin position="71"/>
        <end position="101"/>
    </location>
</feature>
<proteinExistence type="predicted"/>
<evidence type="ECO:0000313" key="2">
    <source>
        <dbReference type="EMBL" id="KAL3638532.1"/>
    </source>
</evidence>
<evidence type="ECO:0000313" key="3">
    <source>
        <dbReference type="Proteomes" id="UP001632038"/>
    </source>
</evidence>
<organism evidence="2 3">
    <name type="scientific">Castilleja foliolosa</name>
    <dbReference type="NCBI Taxonomy" id="1961234"/>
    <lineage>
        <taxon>Eukaryota</taxon>
        <taxon>Viridiplantae</taxon>
        <taxon>Streptophyta</taxon>
        <taxon>Embryophyta</taxon>
        <taxon>Tracheophyta</taxon>
        <taxon>Spermatophyta</taxon>
        <taxon>Magnoliopsida</taxon>
        <taxon>eudicotyledons</taxon>
        <taxon>Gunneridae</taxon>
        <taxon>Pentapetalae</taxon>
        <taxon>asterids</taxon>
        <taxon>lamiids</taxon>
        <taxon>Lamiales</taxon>
        <taxon>Orobanchaceae</taxon>
        <taxon>Pedicularideae</taxon>
        <taxon>Castillejinae</taxon>
        <taxon>Castilleja</taxon>
    </lineage>
</organism>
<reference evidence="3" key="1">
    <citation type="journal article" date="2024" name="IScience">
        <title>Strigolactones Initiate the Formation of Haustorium-like Structures in Castilleja.</title>
        <authorList>
            <person name="Buerger M."/>
            <person name="Peterson D."/>
            <person name="Chory J."/>
        </authorList>
    </citation>
    <scope>NUCLEOTIDE SEQUENCE [LARGE SCALE GENOMIC DNA]</scope>
</reference>
<dbReference type="EMBL" id="JAVIJP010000019">
    <property type="protein sequence ID" value="KAL3638532.1"/>
    <property type="molecule type" value="Genomic_DNA"/>
</dbReference>
<comment type="caution">
    <text evidence="2">The sequence shown here is derived from an EMBL/GenBank/DDBJ whole genome shotgun (WGS) entry which is preliminary data.</text>
</comment>